<reference evidence="8 9" key="1">
    <citation type="submission" date="2017-10" db="EMBL/GenBank/DDBJ databases">
        <title>Draft genome of actinobacteria isolated from guarana (Paullinia cupana (Mart.) Ducke.</title>
        <authorList>
            <person name="Siqueira K.A."/>
            <person name="Liotti R.G."/>
            <person name="Mendes T.A."/>
            <person name="Soares M.A."/>
        </authorList>
    </citation>
    <scope>NUCLEOTIDE SEQUENCE [LARGE SCALE GENOMIC DNA]</scope>
    <source>
        <strain evidence="8 9">199</strain>
    </source>
</reference>
<evidence type="ECO:0000256" key="1">
    <source>
        <dbReference type="ARBA" id="ARBA00004651"/>
    </source>
</evidence>
<dbReference type="GeneID" id="91460897"/>
<dbReference type="SUPFAM" id="SSF103473">
    <property type="entry name" value="MFS general substrate transporter"/>
    <property type="match status" value="1"/>
</dbReference>
<dbReference type="AlphaFoldDB" id="A0A3R8RDQ3"/>
<feature type="transmembrane region" description="Helical" evidence="6">
    <location>
        <begin position="356"/>
        <end position="382"/>
    </location>
</feature>
<evidence type="ECO:0000256" key="6">
    <source>
        <dbReference type="SAM" id="Phobius"/>
    </source>
</evidence>
<feature type="transmembrane region" description="Helical" evidence="6">
    <location>
        <begin position="299"/>
        <end position="320"/>
    </location>
</feature>
<keyword evidence="5 6" id="KW-0472">Membrane</keyword>
<evidence type="ECO:0000256" key="3">
    <source>
        <dbReference type="ARBA" id="ARBA00022692"/>
    </source>
</evidence>
<dbReference type="Gene3D" id="1.20.1250.20">
    <property type="entry name" value="MFS general substrate transporter like domains"/>
    <property type="match status" value="1"/>
</dbReference>
<feature type="transmembrane region" description="Helical" evidence="6">
    <location>
        <begin position="148"/>
        <end position="169"/>
    </location>
</feature>
<evidence type="ECO:0000313" key="10">
    <source>
        <dbReference type="Proteomes" id="UP000516422"/>
    </source>
</evidence>
<gene>
    <name evidence="8" type="ORF">CQW44_20850</name>
    <name evidence="7" type="ORF">HEP81_01271</name>
</gene>
<feature type="transmembrane region" description="Helical" evidence="6">
    <location>
        <begin position="388"/>
        <end position="405"/>
    </location>
</feature>
<name>A0A3R8RDQ3_9ACTN</name>
<dbReference type="KEGG" id="sgf:HEP81_01271"/>
<dbReference type="InterPro" id="IPR011701">
    <property type="entry name" value="MFS"/>
</dbReference>
<keyword evidence="4 6" id="KW-1133">Transmembrane helix</keyword>
<dbReference type="Proteomes" id="UP000276379">
    <property type="component" value="Unassembled WGS sequence"/>
</dbReference>
<organism evidence="8 9">
    <name type="scientific">Streptomyces griseofuscus</name>
    <dbReference type="NCBI Taxonomy" id="146922"/>
    <lineage>
        <taxon>Bacteria</taxon>
        <taxon>Bacillati</taxon>
        <taxon>Actinomycetota</taxon>
        <taxon>Actinomycetes</taxon>
        <taxon>Kitasatosporales</taxon>
        <taxon>Streptomycetaceae</taxon>
        <taxon>Streptomyces</taxon>
    </lineage>
</organism>
<dbReference type="PANTHER" id="PTHR23513:SF11">
    <property type="entry name" value="STAPHYLOFERRIN A TRANSPORTER"/>
    <property type="match status" value="1"/>
</dbReference>
<keyword evidence="2" id="KW-1003">Cell membrane</keyword>
<evidence type="ECO:0000256" key="5">
    <source>
        <dbReference type="ARBA" id="ARBA00023136"/>
    </source>
</evidence>
<feature type="transmembrane region" description="Helical" evidence="6">
    <location>
        <begin position="20"/>
        <end position="43"/>
    </location>
</feature>
<feature type="transmembrane region" description="Helical" evidence="6">
    <location>
        <begin position="233"/>
        <end position="256"/>
    </location>
</feature>
<feature type="transmembrane region" description="Helical" evidence="6">
    <location>
        <begin position="49"/>
        <end position="70"/>
    </location>
</feature>
<comment type="subcellular location">
    <subcellularLocation>
        <location evidence="1">Cell membrane</location>
        <topology evidence="1">Multi-pass membrane protein</topology>
    </subcellularLocation>
</comment>
<feature type="transmembrane region" description="Helical" evidence="6">
    <location>
        <begin position="326"/>
        <end position="344"/>
    </location>
</feature>
<dbReference type="InterPro" id="IPR036259">
    <property type="entry name" value="MFS_trans_sf"/>
</dbReference>
<evidence type="ECO:0000256" key="4">
    <source>
        <dbReference type="ARBA" id="ARBA00022989"/>
    </source>
</evidence>
<dbReference type="Proteomes" id="UP000516422">
    <property type="component" value="Chromosome"/>
</dbReference>
<dbReference type="PANTHER" id="PTHR23513">
    <property type="entry name" value="INTEGRAL MEMBRANE EFFLUX PROTEIN-RELATED"/>
    <property type="match status" value="1"/>
</dbReference>
<evidence type="ECO:0000256" key="2">
    <source>
        <dbReference type="ARBA" id="ARBA00022475"/>
    </source>
</evidence>
<evidence type="ECO:0000313" key="7">
    <source>
        <dbReference type="EMBL" id="QNT91602.1"/>
    </source>
</evidence>
<dbReference type="RefSeq" id="WP_037654893.1">
    <property type="nucleotide sequence ID" value="NZ_CP051006.1"/>
</dbReference>
<feature type="transmembrane region" description="Helical" evidence="6">
    <location>
        <begin position="268"/>
        <end position="287"/>
    </location>
</feature>
<evidence type="ECO:0000313" key="9">
    <source>
        <dbReference type="Proteomes" id="UP000276379"/>
    </source>
</evidence>
<dbReference type="GO" id="GO:0022857">
    <property type="term" value="F:transmembrane transporter activity"/>
    <property type="evidence" value="ECO:0007669"/>
    <property type="project" value="InterPro"/>
</dbReference>
<reference evidence="7 10" key="2">
    <citation type="submission" date="2020-04" db="EMBL/GenBank/DDBJ databases">
        <title>Characterization and engineering of Streptomyces griseofuscus DSM40191 as a potential heterologous host for expression of BGCs.</title>
        <authorList>
            <person name="Gren T."/>
            <person name="Whitford C.M."/>
            <person name="Mohite O.S."/>
            <person name="Joergensen T.S."/>
            <person name="Nielsen J.B."/>
            <person name="Lee S.Y."/>
            <person name="Weber T."/>
        </authorList>
    </citation>
    <scope>NUCLEOTIDE SEQUENCE [LARGE SCALE GENOMIC DNA]</scope>
    <source>
        <strain evidence="7 10">DSM 40191</strain>
    </source>
</reference>
<protein>
    <submittedName>
        <fullName evidence="8">MFS transporter</fullName>
    </submittedName>
</protein>
<dbReference type="CDD" id="cd06173">
    <property type="entry name" value="MFS_MefA_like"/>
    <property type="match status" value="1"/>
</dbReference>
<dbReference type="PRINTS" id="PR01988">
    <property type="entry name" value="EXPORTERBACE"/>
</dbReference>
<accession>A0A3R8RDQ3</accession>
<dbReference type="EMBL" id="PDES01000009">
    <property type="protein sequence ID" value="RRQ84536.1"/>
    <property type="molecule type" value="Genomic_DNA"/>
</dbReference>
<dbReference type="EMBL" id="CP051006">
    <property type="protein sequence ID" value="QNT91602.1"/>
    <property type="molecule type" value="Genomic_DNA"/>
</dbReference>
<proteinExistence type="predicted"/>
<keyword evidence="3 6" id="KW-0812">Transmembrane</keyword>
<evidence type="ECO:0000313" key="8">
    <source>
        <dbReference type="EMBL" id="RRQ84536.1"/>
    </source>
</evidence>
<sequence length="427" mass="43760">MTDPKPSMFLPLKHRDFAFLWTGQSLSSIGNAMFPIILAMVVLDRHSGATGLGVVLAVQGIALAVGTVLAASIGDRWRRTRVMIGADVVRAVGVAAIAIAPVHLNTAVFMVLVIAIGIAEGLFLPAYSAVPPRLLPEEALQGGNALSALSQYVSMVAGPTLAGLVIAGVGPGPALWIDVGTFAASLATLVFIKETDAANARDESPDEEEPGGIIRRGLRDFNEGIREIRSRPWVGASIGMATVVMTFCVAPAFLAAPIVAEKSLGGSAAYGGAFAALGVGSIIGSIVGGKIRTSRPGTVACCGLFTIFGSVGSLAVLPLVGVLICWAIAGVGVTVFSILWMTALQQDVPDRVLGRVMALDWLGSQGLMPLGYAAAGLVAASIGTRDMLIVSAFIVLIAAPLPLLVRGGTTFSSRPAAVENEPAGTTV</sequence>
<dbReference type="Pfam" id="PF07690">
    <property type="entry name" value="MFS_1"/>
    <property type="match status" value="1"/>
</dbReference>
<keyword evidence="9" id="KW-1185">Reference proteome</keyword>
<dbReference type="InterPro" id="IPR022324">
    <property type="entry name" value="Bacilysin_exporter_BacE_put"/>
</dbReference>
<dbReference type="GO" id="GO:0005886">
    <property type="term" value="C:plasma membrane"/>
    <property type="evidence" value="ECO:0007669"/>
    <property type="project" value="UniProtKB-SubCell"/>
</dbReference>